<reference evidence="2" key="1">
    <citation type="submission" date="2020-12" db="EMBL/GenBank/DDBJ databases">
        <title>Marinomonas arctica sp. nov., a psychrotolerant bacterium isolated from the Arctic.</title>
        <authorList>
            <person name="Zhang Y."/>
        </authorList>
    </citation>
    <scope>NUCLEOTIDE SEQUENCE</scope>
    <source>
        <strain evidence="2">C1424</strain>
    </source>
</reference>
<gene>
    <name evidence="2" type="ORF">I8J31_13270</name>
</gene>
<feature type="signal peptide" evidence="1">
    <location>
        <begin position="1"/>
        <end position="21"/>
    </location>
</feature>
<dbReference type="AlphaFoldDB" id="A0A934JM06"/>
<dbReference type="Pfam" id="PF06980">
    <property type="entry name" value="DUF1302"/>
    <property type="match status" value="1"/>
</dbReference>
<evidence type="ECO:0000313" key="3">
    <source>
        <dbReference type="Proteomes" id="UP000628710"/>
    </source>
</evidence>
<accession>A0A934JM06</accession>
<keyword evidence="3" id="KW-1185">Reference proteome</keyword>
<dbReference type="Proteomes" id="UP000628710">
    <property type="component" value="Unassembled WGS sequence"/>
</dbReference>
<organism evidence="2 3">
    <name type="scientific">Marinomonas transparens</name>
    <dbReference type="NCBI Taxonomy" id="2795388"/>
    <lineage>
        <taxon>Bacteria</taxon>
        <taxon>Pseudomonadati</taxon>
        <taxon>Pseudomonadota</taxon>
        <taxon>Gammaproteobacteria</taxon>
        <taxon>Oceanospirillales</taxon>
        <taxon>Oceanospirillaceae</taxon>
        <taxon>Marinomonas</taxon>
    </lineage>
</organism>
<dbReference type="EMBL" id="JAEMNX010000015">
    <property type="protein sequence ID" value="MBJ7538650.1"/>
    <property type="molecule type" value="Genomic_DNA"/>
</dbReference>
<proteinExistence type="predicted"/>
<feature type="chain" id="PRO_5037128050" evidence="1">
    <location>
        <begin position="22"/>
        <end position="557"/>
    </location>
</feature>
<evidence type="ECO:0000256" key="1">
    <source>
        <dbReference type="SAM" id="SignalP"/>
    </source>
</evidence>
<dbReference type="InterPro" id="IPR010727">
    <property type="entry name" value="DUF1302"/>
</dbReference>
<name>A0A934JM06_9GAMM</name>
<sequence length="557" mass="60752">MPFRLKALAIAIVSSTSTAYAFQIDTANSDVRMSFNNTVKYSTAFRLKNQSDLLSGTDGTVNGVGADAKNFNDGNNNFNKGVVSNRLDLLSEFDLSYQERFGLRVSGAAWYDAEYHKKNDNTSDTSNAYVTDEFLPSTRRTMGEDSEFLDAFVYARFPVKDGMEGTLRAGRHSLLWGESLFYGMNSVAASNGPMDIVKLTSVPGSTTKETIRPTGKVSIDLPLTEDVSLGAYIGYEWEKSRLPPSGAYLAAGDPVEGIKIKTPAGELKNESDLSPSDSGQYGLQLKVTDFDLDIDYGFYATRYHSATPANNYFYIEERQFAGGMAGPPVKGSYRWVYAEGIESYGASLAKTVGRWSLAGEVSYRRNAPLASYTQDSSDVGGINRNYNGTDNPGYAVGETAHAQFSWLANVPTFISREAVFLGEVAWNTRVKTTKNEAMLNPYSDKSAMAVRMIFKPTYRQVFDGVDLSPSIGVSHTVGKSSAIGPAFGVDGGGDINLGLSAVYLNKWNFTMNYVSYYGQAAPFQIDGKAPNTNPPKASYLQPLKDRDFISASVSTTF</sequence>
<evidence type="ECO:0000313" key="2">
    <source>
        <dbReference type="EMBL" id="MBJ7538650.1"/>
    </source>
</evidence>
<protein>
    <submittedName>
        <fullName evidence="2">DUF1302 family protein</fullName>
    </submittedName>
</protein>
<comment type="caution">
    <text evidence="2">The sequence shown here is derived from an EMBL/GenBank/DDBJ whole genome shotgun (WGS) entry which is preliminary data.</text>
</comment>
<keyword evidence="1" id="KW-0732">Signal</keyword>